<comment type="caution">
    <text evidence="2">The sequence shown here is derived from an EMBL/GenBank/DDBJ whole genome shotgun (WGS) entry which is preliminary data.</text>
</comment>
<dbReference type="InterPro" id="IPR025521">
    <property type="entry name" value="Neprosin_propep"/>
</dbReference>
<feature type="non-terminal residue" evidence="2">
    <location>
        <position position="92"/>
    </location>
</feature>
<dbReference type="InterPro" id="IPR053168">
    <property type="entry name" value="Glutamic_endopeptidase"/>
</dbReference>
<organism evidence="2 3">
    <name type="scientific">Trifolium medium</name>
    <dbReference type="NCBI Taxonomy" id="97028"/>
    <lineage>
        <taxon>Eukaryota</taxon>
        <taxon>Viridiplantae</taxon>
        <taxon>Streptophyta</taxon>
        <taxon>Embryophyta</taxon>
        <taxon>Tracheophyta</taxon>
        <taxon>Spermatophyta</taxon>
        <taxon>Magnoliopsida</taxon>
        <taxon>eudicotyledons</taxon>
        <taxon>Gunneridae</taxon>
        <taxon>Pentapetalae</taxon>
        <taxon>rosids</taxon>
        <taxon>fabids</taxon>
        <taxon>Fabales</taxon>
        <taxon>Fabaceae</taxon>
        <taxon>Papilionoideae</taxon>
        <taxon>50 kb inversion clade</taxon>
        <taxon>NPAAA clade</taxon>
        <taxon>Hologalegina</taxon>
        <taxon>IRL clade</taxon>
        <taxon>Trifolieae</taxon>
        <taxon>Trifolium</taxon>
    </lineage>
</organism>
<reference evidence="2 3" key="1">
    <citation type="journal article" date="2018" name="Front. Plant Sci.">
        <title>Red Clover (Trifolium pratense) and Zigzag Clover (T. medium) - A Picture of Genomic Similarities and Differences.</title>
        <authorList>
            <person name="Dluhosova J."/>
            <person name="Istvanek J."/>
            <person name="Nedelnik J."/>
            <person name="Repkova J."/>
        </authorList>
    </citation>
    <scope>NUCLEOTIDE SEQUENCE [LARGE SCALE GENOMIC DNA]</scope>
    <source>
        <strain evidence="3">cv. 10/8</strain>
        <tissue evidence="2">Leaf</tissue>
    </source>
</reference>
<sequence length="92" mass="10349">MKGSRYQGGMGKYKVAMLLLWVLFDLCTLLVLKVEARASSSSLEREIETKLKLLNKPAVKSIQSEDGDIIDCVNIYKQPAFDHPALKNHTIQ</sequence>
<dbReference type="Pfam" id="PF14365">
    <property type="entry name" value="Neprosin_AP"/>
    <property type="match status" value="1"/>
</dbReference>
<dbReference type="AlphaFoldDB" id="A0A392Q8Q9"/>
<accession>A0A392Q8Q9</accession>
<protein>
    <submittedName>
        <fullName evidence="2">Carboxyl-terminal peptidase</fullName>
    </submittedName>
</protein>
<dbReference type="EMBL" id="LXQA010117314">
    <property type="protein sequence ID" value="MCI19936.1"/>
    <property type="molecule type" value="Genomic_DNA"/>
</dbReference>
<evidence type="ECO:0000313" key="3">
    <source>
        <dbReference type="Proteomes" id="UP000265520"/>
    </source>
</evidence>
<evidence type="ECO:0000259" key="1">
    <source>
        <dbReference type="Pfam" id="PF14365"/>
    </source>
</evidence>
<name>A0A392Q8Q9_9FABA</name>
<evidence type="ECO:0000313" key="2">
    <source>
        <dbReference type="EMBL" id="MCI19936.1"/>
    </source>
</evidence>
<feature type="domain" description="Neprosin activation peptide" evidence="1">
    <location>
        <begin position="61"/>
        <end position="92"/>
    </location>
</feature>
<proteinExistence type="predicted"/>
<dbReference type="PANTHER" id="PTHR31589:SF2">
    <property type="entry name" value="ASLB (DUF239)-RELATED"/>
    <property type="match status" value="1"/>
</dbReference>
<dbReference type="Proteomes" id="UP000265520">
    <property type="component" value="Unassembled WGS sequence"/>
</dbReference>
<dbReference type="PANTHER" id="PTHR31589">
    <property type="entry name" value="PROTEIN, PUTATIVE (DUF239)-RELATED-RELATED"/>
    <property type="match status" value="1"/>
</dbReference>
<keyword evidence="3" id="KW-1185">Reference proteome</keyword>